<dbReference type="InterPro" id="IPR016098">
    <property type="entry name" value="CAP/MinC_C"/>
</dbReference>
<dbReference type="PROSITE" id="PS51329">
    <property type="entry name" value="C_CAP_COFACTOR_C"/>
    <property type="match status" value="1"/>
</dbReference>
<dbReference type="OMA" id="IHFRSAN"/>
<dbReference type="InterPro" id="IPR017901">
    <property type="entry name" value="C-CAP_CF_C-like"/>
</dbReference>
<evidence type="ECO:0000313" key="5">
    <source>
        <dbReference type="Proteomes" id="UP000038009"/>
    </source>
</evidence>
<feature type="region of interest" description="Disordered" evidence="2">
    <location>
        <begin position="1"/>
        <end position="123"/>
    </location>
</feature>
<feature type="region of interest" description="Disordered" evidence="2">
    <location>
        <begin position="930"/>
        <end position="950"/>
    </location>
</feature>
<comment type="similarity">
    <text evidence="1">Belongs to the TBCC family.</text>
</comment>
<dbReference type="InterPro" id="IPR012945">
    <property type="entry name" value="Tubulin-bd_cofactor_C_dom"/>
</dbReference>
<dbReference type="Pfam" id="PF07986">
    <property type="entry name" value="TBCC"/>
    <property type="match status" value="1"/>
</dbReference>
<proteinExistence type="inferred from homology"/>
<evidence type="ECO:0000259" key="3">
    <source>
        <dbReference type="PROSITE" id="PS51329"/>
    </source>
</evidence>
<dbReference type="OrthoDB" id="194775at2759"/>
<evidence type="ECO:0000256" key="1">
    <source>
        <dbReference type="ARBA" id="ARBA00008848"/>
    </source>
</evidence>
<feature type="compositionally biased region" description="Low complexity" evidence="2">
    <location>
        <begin position="935"/>
        <end position="949"/>
    </location>
</feature>
<feature type="compositionally biased region" description="Basic and acidic residues" evidence="2">
    <location>
        <begin position="8"/>
        <end position="21"/>
    </location>
</feature>
<dbReference type="EMBL" id="LJSK01000263">
    <property type="protein sequence ID" value="KPI84391.1"/>
    <property type="molecule type" value="Genomic_DNA"/>
</dbReference>
<dbReference type="PANTHER" id="PTHR15440:SF0">
    <property type="entry name" value="PROTEIN XRP2"/>
    <property type="match status" value="1"/>
</dbReference>
<dbReference type="GO" id="GO:0005929">
    <property type="term" value="C:cilium"/>
    <property type="evidence" value="ECO:0007669"/>
    <property type="project" value="TreeGrafter"/>
</dbReference>
<comment type="caution">
    <text evidence="4">The sequence shown here is derived from an EMBL/GenBank/DDBJ whole genome shotgun (WGS) entry which is preliminary data.</text>
</comment>
<protein>
    <recommendedName>
        <fullName evidence="3">C-CAP/cofactor C-like domain-containing protein</fullName>
    </recommendedName>
</protein>
<keyword evidence="5" id="KW-1185">Reference proteome</keyword>
<dbReference type="AlphaFoldDB" id="A0A0N1PAA4"/>
<feature type="region of interest" description="Disordered" evidence="2">
    <location>
        <begin position="1027"/>
        <end position="1091"/>
    </location>
</feature>
<feature type="region of interest" description="Disordered" evidence="2">
    <location>
        <begin position="631"/>
        <end position="674"/>
    </location>
</feature>
<organism evidence="4 5">
    <name type="scientific">Leptomonas seymouri</name>
    <dbReference type="NCBI Taxonomy" id="5684"/>
    <lineage>
        <taxon>Eukaryota</taxon>
        <taxon>Discoba</taxon>
        <taxon>Euglenozoa</taxon>
        <taxon>Kinetoplastea</taxon>
        <taxon>Metakinetoplastina</taxon>
        <taxon>Trypanosomatida</taxon>
        <taxon>Trypanosomatidae</taxon>
        <taxon>Leishmaniinae</taxon>
        <taxon>Leptomonas</taxon>
    </lineage>
</organism>
<dbReference type="GO" id="GO:1990075">
    <property type="term" value="C:periciliary membrane compartment"/>
    <property type="evidence" value="ECO:0007669"/>
    <property type="project" value="TreeGrafter"/>
</dbReference>
<evidence type="ECO:0000313" key="4">
    <source>
        <dbReference type="EMBL" id="KPI84391.1"/>
    </source>
</evidence>
<name>A0A0N1PAA4_LEPSE</name>
<accession>A0A0N1PAA4</accession>
<feature type="compositionally biased region" description="Low complexity" evidence="2">
    <location>
        <begin position="58"/>
        <end position="68"/>
    </location>
</feature>
<reference evidence="4 5" key="1">
    <citation type="journal article" date="2015" name="PLoS Pathog.">
        <title>Leptomonas seymouri: Adaptations to the Dixenous Life Cycle Analyzed by Genome Sequencing, Transcriptome Profiling and Co-infection with Leishmania donovani.</title>
        <authorList>
            <person name="Kraeva N."/>
            <person name="Butenko A."/>
            <person name="Hlavacova J."/>
            <person name="Kostygov A."/>
            <person name="Myskova J."/>
            <person name="Grybchuk D."/>
            <person name="Lestinova T."/>
            <person name="Votypka J."/>
            <person name="Volf P."/>
            <person name="Opperdoes F."/>
            <person name="Flegontov P."/>
            <person name="Lukes J."/>
            <person name="Yurchenko V."/>
        </authorList>
    </citation>
    <scope>NUCLEOTIDE SEQUENCE [LARGE SCALE GENOMIC DNA]</scope>
    <source>
        <strain evidence="4 5">ATCC 30220</strain>
    </source>
</reference>
<dbReference type="Proteomes" id="UP000038009">
    <property type="component" value="Unassembled WGS sequence"/>
</dbReference>
<feature type="compositionally biased region" description="Pro residues" evidence="2">
    <location>
        <begin position="26"/>
        <end position="36"/>
    </location>
</feature>
<feature type="domain" description="C-CAP/cofactor C-like" evidence="3">
    <location>
        <begin position="299"/>
        <end position="420"/>
    </location>
</feature>
<dbReference type="PANTHER" id="PTHR15440">
    <property type="entry name" value="XRP2 PROTEIN"/>
    <property type="match status" value="1"/>
</dbReference>
<feature type="region of interest" description="Disordered" evidence="2">
    <location>
        <begin position="707"/>
        <end position="740"/>
    </location>
</feature>
<dbReference type="GO" id="GO:0006892">
    <property type="term" value="P:post-Golgi vesicle-mediated transport"/>
    <property type="evidence" value="ECO:0007669"/>
    <property type="project" value="TreeGrafter"/>
</dbReference>
<evidence type="ECO:0000256" key="2">
    <source>
        <dbReference type="SAM" id="MobiDB-lite"/>
    </source>
</evidence>
<dbReference type="VEuPathDB" id="TriTrypDB:Lsey_0263_0030"/>
<dbReference type="GO" id="GO:0005096">
    <property type="term" value="F:GTPase activator activity"/>
    <property type="evidence" value="ECO:0007669"/>
    <property type="project" value="InterPro"/>
</dbReference>
<sequence>MGNCSRKGGRDVAEKGTDRADGASSTPPPPERPPTPHGQDATEAAEGKKKKRKRRSKVAAATSEASTPAPSPSPPPPRHDLPEGTSGNPQVKPSDGQKPPLHHVAAPNKNVELEKSNPSALSKAHESLRDSAAVRLEQGSSYVWLRNTYTNPHLKPAPLLTVGQLRELRNKNTDFHHLWDALGEAACAMGPYAAAPLAGPSPSLLEGNEMEDEGVHLEPSIVNDEVDVVTPENKGRTAAGEAAGARFHHHAGHRGGGGGDVEGAEMKEIRVLNQFNISIEGDEAQRLPIVCRGDVYRGKHLWISKLRSRCCFVFEYLGGVDLKDCSDALVVLAPTAGALSLSNCHRCLIIAAAAQLRVLSCSSIILSVNVAGFPVIEKSTSIGVAPLLGWYAFSNLPIHFRSANLSLFTNNYSTVRDVTPPTAANAVTSSLSCADGTLKGAAAPVGSTAPLRPASNFVYVDLLALEAAVWKAMAEQRWHQLVAEVGTTAATAPPSPQVSAGRTEGHALHRSPSAPLVKVLTPAQSPLVSSGNNATLLFQKDDYGNEEPGDEGGDSTRATTMVTDGAFHSMISYGHLSQLSCSRTHLKGSSITATTASAGEMDRSSHAVAAVHAVPSRISAPSLADSLVPQLPRWRRPSSNDNMAASESPLEANSHKASSDGKSTAMQAAEQKQRSAMHEAEHLVRAVLRTVPLLLLSALREAPELLLSSDTDGTATSEDDGAEGRKPQGAGPAGARESREAARYNHLESALAIYTHTCAVPATFGAQLIPADIFEQAWKLKLIVLTAKGGGYELARRIVRDIELSRRRCALEVVRAMPYAPPLSTRSGGGARGMREMGRGDSHGNAAPSWAEESTFYEALWCYLRTTSLAQRCGPVLLLNTAELQCTETTVREFVAPVFYKLCEPIGLKSATEVKANAAHATSGGVGRRLHLPWASGSSSNAHGSAPPSVQQLEHNVEMRRLFGTAIQRMTGQTCLVMLALLAPKKIPPSFQRPAGVGGRHSNGAMTPAELDSWTKRAEEARLIFTPQKNAPEGPHVYDERGGIPAGSQSEPTAPESAGQGNESLDGDATKGKKSGPAFTPPLEGGTAPRTLEERVWPQTVLLNVTVPLRFVSLLQGTLFFKSQMRTAATAGVHPTCEREPEQKH</sequence>
<gene>
    <name evidence="4" type="ORF">ABL78_6552</name>
</gene>
<feature type="compositionally biased region" description="Basic residues" evidence="2">
    <location>
        <begin position="48"/>
        <end position="57"/>
    </location>
</feature>
<dbReference type="Gene3D" id="2.160.20.70">
    <property type="match status" value="1"/>
</dbReference>
<dbReference type="InterPro" id="IPR039093">
    <property type="entry name" value="XRP2"/>
</dbReference>